<gene>
    <name evidence="2" type="ORF">BSZ36_18220</name>
</gene>
<proteinExistence type="predicted"/>
<dbReference type="OrthoDB" id="9765709at2"/>
<dbReference type="EMBL" id="MQWB01000014">
    <property type="protein sequence ID" value="OZC01193.1"/>
    <property type="molecule type" value="Genomic_DNA"/>
</dbReference>
<dbReference type="RefSeq" id="WP_094551934.1">
    <property type="nucleotide sequence ID" value="NZ_MQWB01000014.1"/>
</dbReference>
<dbReference type="Proteomes" id="UP000216446">
    <property type="component" value="Unassembled WGS sequence"/>
</dbReference>
<dbReference type="InParanoid" id="A0A259TTZ5"/>
<evidence type="ECO:0000313" key="3">
    <source>
        <dbReference type="Proteomes" id="UP000216446"/>
    </source>
</evidence>
<keyword evidence="3" id="KW-1185">Reference proteome</keyword>
<accession>A0A259TTZ5</accession>
<feature type="region of interest" description="Disordered" evidence="1">
    <location>
        <begin position="789"/>
        <end position="812"/>
    </location>
</feature>
<sequence>MSRPSDEQRRLAESLERLGQDAAASFYRDGCRMMVEPQRFETTSHLVSHALRETESAIRKSLIGFLGAPPHDSPNEEEAVRLLATIEKSPRSKFYRRVLQMARTADERTRKGTHRAEIERIVQITGASDDLAQAWLRLTGFTRDEDGRPTQGLHARAHRNQLGRPRAVGDEFEAVWRQAEVFLRKVVAHLEARFDLVLFEVERLLTVDAPTREDAGLLVASALRSPPALTQFLDRLNGPLWVAQLIKVGLFARPTGRVRDEDEGSTWYPVWPPSRFIRRVAGDQVWPDDIVAEALLAVPPTNNQRVVGDLVDAAKRLPGTLVAEWARTRLAGDVLGALDTPLHFNSFADISELAAHLAREREAGAALDVVRALYRLTPPPEPDPEAFWPSKDPGTLASSSFYYRNGLRDDLPAVASVVPWEVLEFLADQVDAYTGWTTDDVDPDDGSEHWLDDVGVDDDGSSMYETGAWLARALCRTALGVAAGETPPSGVITWLLARERHVYIRCALTVAREHGTASDVASLLSDRDRVFDRPLWEETARLVEARFGDLSEADRQLLLDLLADGPRTGWFVERAERNGWPAVTLAQAQEWSGEIQRHVLSRLRTVLPEAWVAEHAGLFPEQTEPEQAEPDPSQETLVRIEALLASDPEAGMRELAEWELVEHPPSIEAAASSLERAVRADRTGFARAADSLIGADATMVRRFVDGLSERADGADEMPEDIEWEPVLRLAAWSAQQPYEIAGREGRDRDGDRDWRGAWKRIARMLDRALRADAIPWRLRDLVWYTLRPLTDAPDPEPGDPDDTARGAASRALDRTRGDAMSAVLGYVAWAQWATDDAPSAVPEAFEVLDAHLDPEVDRSPAIRAVYGKNIPLLMWAAGPWLRERRDLLFPDDEALRLGTWDGYGYTQRRATETIEFLRPAYLAELERLGDGDLVEILYPDEPFLRQERVRDEVRRWAAQIADAYLLGSSGLGDGDLGAALFGHSSSEVRALAVRQVGRLLRESWGGHAPGVLGERVVRAWEWMRERFELTPDVGEAFAAWPPINRLDSAWSLPHLVEALAASRGETREGHRLIEWLAADDGHDPALAVRVLDLLVQAERGHLYGQEAEMRTILRRAAEAGGEARALARQAVNRILVRSHVDLSDALAGPDTDGE</sequence>
<evidence type="ECO:0000313" key="2">
    <source>
        <dbReference type="EMBL" id="OZC01193.1"/>
    </source>
</evidence>
<dbReference type="AlphaFoldDB" id="A0A259TTZ5"/>
<evidence type="ECO:0000256" key="1">
    <source>
        <dbReference type="SAM" id="MobiDB-lite"/>
    </source>
</evidence>
<organism evidence="2 3">
    <name type="scientific">Rubricoccus marinus</name>
    <dbReference type="NCBI Taxonomy" id="716817"/>
    <lineage>
        <taxon>Bacteria</taxon>
        <taxon>Pseudomonadati</taxon>
        <taxon>Rhodothermota</taxon>
        <taxon>Rhodothermia</taxon>
        <taxon>Rhodothermales</taxon>
        <taxon>Rubricoccaceae</taxon>
        <taxon>Rubricoccus</taxon>
    </lineage>
</organism>
<name>A0A259TTZ5_9BACT</name>
<reference evidence="2 3" key="1">
    <citation type="submission" date="2016-11" db="EMBL/GenBank/DDBJ databases">
        <title>Study of marine rhodopsin-containing bacteria.</title>
        <authorList>
            <person name="Yoshizawa S."/>
            <person name="Kumagai Y."/>
            <person name="Kogure K."/>
        </authorList>
    </citation>
    <scope>NUCLEOTIDE SEQUENCE [LARGE SCALE GENOMIC DNA]</scope>
    <source>
        <strain evidence="2 3">SG-29</strain>
    </source>
</reference>
<protein>
    <submittedName>
        <fullName evidence="2">Uncharacterized protein</fullName>
    </submittedName>
</protein>
<comment type="caution">
    <text evidence="2">The sequence shown here is derived from an EMBL/GenBank/DDBJ whole genome shotgun (WGS) entry which is preliminary data.</text>
</comment>